<dbReference type="CDD" id="cd00156">
    <property type="entry name" value="REC"/>
    <property type="match status" value="1"/>
</dbReference>
<name>A0A919F6Y8_9XANT</name>
<dbReference type="PROSITE" id="PS50894">
    <property type="entry name" value="HPT"/>
    <property type="match status" value="1"/>
</dbReference>
<keyword evidence="8" id="KW-1185">Reference proteome</keyword>
<evidence type="ECO:0000259" key="5">
    <source>
        <dbReference type="PROSITE" id="PS50110"/>
    </source>
</evidence>
<protein>
    <submittedName>
        <fullName evidence="7">Transcriptional regulator</fullName>
    </submittedName>
</protein>
<dbReference type="Pfam" id="PF00072">
    <property type="entry name" value="Response_reg"/>
    <property type="match status" value="1"/>
</dbReference>
<dbReference type="Pfam" id="PF01627">
    <property type="entry name" value="Hpt"/>
    <property type="match status" value="1"/>
</dbReference>
<accession>A0A919F6Y8</accession>
<dbReference type="RefSeq" id="WP_140722312.1">
    <property type="nucleotide sequence ID" value="NZ_BNBA01000009.1"/>
</dbReference>
<sequence length="233" mass="25167">MALESTPRLLLVEDDPISSGFFRIALEALPAEVDCCDSKASALALAAHHDYDLALIDVNLPDGNGTELLASLRDGHQHLPALAHTAELSADAQRDLRDNGFLDVLVKPLSTDRLLQAVRRGLTRSRTAALEATSSEHDWDEDAALLALNGQQGHLDALRELFLAELPATRDAIVSALELDDTQALRNHLHRLQASCGFVGAARLAGAVRQLRNDPRSSQARAAFHEAVSALLR</sequence>
<dbReference type="SMART" id="SM00448">
    <property type="entry name" value="REC"/>
    <property type="match status" value="1"/>
</dbReference>
<dbReference type="PANTHER" id="PTHR44591:SF21">
    <property type="entry name" value="TWO-COMPONENT RESPONSE REGULATOR"/>
    <property type="match status" value="1"/>
</dbReference>
<evidence type="ECO:0000256" key="4">
    <source>
        <dbReference type="PROSITE-ProRule" id="PRU00169"/>
    </source>
</evidence>
<evidence type="ECO:0000256" key="1">
    <source>
        <dbReference type="ARBA" id="ARBA00022553"/>
    </source>
</evidence>
<keyword evidence="2" id="KW-0902">Two-component regulatory system</keyword>
<evidence type="ECO:0000259" key="6">
    <source>
        <dbReference type="PROSITE" id="PS50894"/>
    </source>
</evidence>
<gene>
    <name evidence="7" type="ORF">GCM10009090_14950</name>
</gene>
<dbReference type="PROSITE" id="PS50110">
    <property type="entry name" value="RESPONSE_REGULATORY"/>
    <property type="match status" value="1"/>
</dbReference>
<dbReference type="PANTHER" id="PTHR44591">
    <property type="entry name" value="STRESS RESPONSE REGULATOR PROTEIN 1"/>
    <property type="match status" value="1"/>
</dbReference>
<dbReference type="InterPro" id="IPR011006">
    <property type="entry name" value="CheY-like_superfamily"/>
</dbReference>
<evidence type="ECO:0000256" key="2">
    <source>
        <dbReference type="ARBA" id="ARBA00023012"/>
    </source>
</evidence>
<dbReference type="InterPro" id="IPR050595">
    <property type="entry name" value="Bact_response_regulator"/>
</dbReference>
<proteinExistence type="predicted"/>
<dbReference type="InterPro" id="IPR008207">
    <property type="entry name" value="Sig_transdc_His_kin_Hpt_dom"/>
</dbReference>
<dbReference type="Gene3D" id="1.20.120.160">
    <property type="entry name" value="HPT domain"/>
    <property type="match status" value="1"/>
</dbReference>
<dbReference type="GO" id="GO:0000160">
    <property type="term" value="P:phosphorelay signal transduction system"/>
    <property type="evidence" value="ECO:0007669"/>
    <property type="project" value="UniProtKB-KW"/>
</dbReference>
<keyword evidence="1 4" id="KW-0597">Phosphoprotein</keyword>
<dbReference type="SUPFAM" id="SSF47226">
    <property type="entry name" value="Histidine-containing phosphotransfer domain, HPT domain"/>
    <property type="match status" value="1"/>
</dbReference>
<evidence type="ECO:0000313" key="8">
    <source>
        <dbReference type="Proteomes" id="UP000623958"/>
    </source>
</evidence>
<reference evidence="7" key="1">
    <citation type="journal article" date="2014" name="Int. J. Syst. Evol. Microbiol.">
        <title>Complete genome sequence of Corynebacterium casei LMG S-19264T (=DSM 44701T), isolated from a smear-ripened cheese.</title>
        <authorList>
            <consortium name="US DOE Joint Genome Institute (JGI-PGF)"/>
            <person name="Walter F."/>
            <person name="Albersmeier A."/>
            <person name="Kalinowski J."/>
            <person name="Ruckert C."/>
        </authorList>
    </citation>
    <scope>NUCLEOTIDE SEQUENCE</scope>
    <source>
        <strain evidence="7">JCM 13306</strain>
    </source>
</reference>
<dbReference type="Gene3D" id="3.40.50.2300">
    <property type="match status" value="1"/>
</dbReference>
<feature type="modified residue" description="Phosphohistidine" evidence="3">
    <location>
        <position position="190"/>
    </location>
</feature>
<evidence type="ECO:0000256" key="3">
    <source>
        <dbReference type="PROSITE-ProRule" id="PRU00110"/>
    </source>
</evidence>
<dbReference type="SUPFAM" id="SSF52172">
    <property type="entry name" value="CheY-like"/>
    <property type="match status" value="1"/>
</dbReference>
<comment type="caution">
    <text evidence="7">The sequence shown here is derived from an EMBL/GenBank/DDBJ whole genome shotgun (WGS) entry which is preliminary data.</text>
</comment>
<evidence type="ECO:0000313" key="7">
    <source>
        <dbReference type="EMBL" id="GHH51947.1"/>
    </source>
</evidence>
<dbReference type="InterPro" id="IPR036641">
    <property type="entry name" value="HPT_dom_sf"/>
</dbReference>
<dbReference type="InterPro" id="IPR001789">
    <property type="entry name" value="Sig_transdc_resp-reg_receiver"/>
</dbReference>
<feature type="domain" description="Response regulatory" evidence="5">
    <location>
        <begin position="8"/>
        <end position="122"/>
    </location>
</feature>
<dbReference type="EMBL" id="BNBA01000009">
    <property type="protein sequence ID" value="GHH51947.1"/>
    <property type="molecule type" value="Genomic_DNA"/>
</dbReference>
<dbReference type="Proteomes" id="UP000623958">
    <property type="component" value="Unassembled WGS sequence"/>
</dbReference>
<dbReference type="GO" id="GO:0004672">
    <property type="term" value="F:protein kinase activity"/>
    <property type="evidence" value="ECO:0007669"/>
    <property type="project" value="UniProtKB-ARBA"/>
</dbReference>
<dbReference type="AlphaFoldDB" id="A0A919F6Y8"/>
<feature type="domain" description="HPt" evidence="6">
    <location>
        <begin position="151"/>
        <end position="233"/>
    </location>
</feature>
<organism evidence="7 8">
    <name type="scientific">Xanthomonas boreopolis</name>
    <dbReference type="NCBI Taxonomy" id="86183"/>
    <lineage>
        <taxon>Bacteria</taxon>
        <taxon>Pseudomonadati</taxon>
        <taxon>Pseudomonadota</taxon>
        <taxon>Gammaproteobacteria</taxon>
        <taxon>Lysobacterales</taxon>
        <taxon>Lysobacteraceae</taxon>
        <taxon>Xanthomonas</taxon>
    </lineage>
</organism>
<reference evidence="7" key="2">
    <citation type="submission" date="2020-09" db="EMBL/GenBank/DDBJ databases">
        <authorList>
            <person name="Sun Q."/>
            <person name="Ohkuma M."/>
        </authorList>
    </citation>
    <scope>NUCLEOTIDE SEQUENCE</scope>
    <source>
        <strain evidence="7">JCM 13306</strain>
    </source>
</reference>
<feature type="modified residue" description="4-aspartylphosphate" evidence="4">
    <location>
        <position position="57"/>
    </location>
</feature>